<dbReference type="Pfam" id="PF13676">
    <property type="entry name" value="TIR_2"/>
    <property type="match status" value="1"/>
</dbReference>
<dbReference type="InterPro" id="IPR000157">
    <property type="entry name" value="TIR_dom"/>
</dbReference>
<protein>
    <submittedName>
        <fullName evidence="4">Uncharacterized protein LOC101858280</fullName>
    </submittedName>
</protein>
<dbReference type="GeneID" id="101858280"/>
<feature type="compositionally biased region" description="Polar residues" evidence="1">
    <location>
        <begin position="426"/>
        <end position="442"/>
    </location>
</feature>
<dbReference type="Gene3D" id="3.40.50.10140">
    <property type="entry name" value="Toll/interleukin-1 receptor homology (TIR) domain"/>
    <property type="match status" value="1"/>
</dbReference>
<feature type="compositionally biased region" description="Low complexity" evidence="1">
    <location>
        <begin position="965"/>
        <end position="996"/>
    </location>
</feature>
<sequence length="1501" mass="164337">MESEDEISLLSPDWEEDFCESGIHLGLKRESLGKTDSSVEPNRPPAKQSRVVFADVLENVHKQDSKHDRALTNRRNSHQPYVPPPPPPPPAIRIISASPRPSKHISHQLGGRGFPFVGESRRRKSSDDRKFLPSALKGPDSVKSLKSTPAPHPPGAELSRDRLDPVNGSHEGFGKRKASLQAKSPDKNAKGPDLHGCLKKSPGKELRVAFSEPIATTEIPGAPGRSGAACGGDGHFRPLGPSSHASAYTACVPTSACSSVFCPSTSVLCSTSCSSTFGKKTSAAMSFSPITTFATEPGASAQSPLSQNIELSTLKFADSPSVDDSLSDWFLATSSSFVNSSSTGSQSVSSIPQSSIITSSGTSRNSNSASLTDTFFSSPSPLTPTRVITQPPPLPQTSPSSTAAGVVTLLTDERGWSGDSGAGVNGSCTNSNSPIVSESAPNGDSFVEERRGGGSAVRPGTVPSRDASRANSIHRLQDISNSVLSPDAVSGGGGDSSTVPADSGRDGGCHRGSYSGGGQQCEENRNGCNKNNSHAVSAVGLARDTDQEDSEDGFSDTPKFHPSNYHYHHRHSYSYPHRTDENFNPRDFHGGYAGFVDSDRTQNSTRYSHRASVGCVGDFSSKPREGYNFEGNNYNNYNYNYNHHQYYQDHQPQHPQYYHHVYQQQQQQQQQHQTYAYHFLQQQQPSQQQYQHHSHHHHNHPHQYHHQQQQQQQYIHNNTPCSSHPAFNSDRRLPDFVTIDQCYRGTDETECSTICLIAQFDSGTNTGTGTATVSNVPTSTKEGSEQQQHHQQQQQQQQQQHQQGADWISTPSSGQHLTSRRGGPVEPPPPPRKERVSLRRGIMMRQMSLNPTHEQDIHAIADIRSSHMSQPEDNHHAPDSWEPNNVDSTGPRRLSTCSFSRHAVHPTPPTVLPMAAPPVVLVDGAELETRRDSSASLGKDVAPVGNDSLECRRGSNVPERQPCLPQQSPQHQYQQQQQQQHQHQQHEQQPQQQPQQGYASPGTKMKMKNLGLSNAASAMRFRLTFDETADAAANKNIELPPDVNPQVLTTKRPSCICGEPELPPAGGPFLFSQPQDKTSGGEGPNHHAPPPPHTSASDSAICGAAAPSLFQPQQAEHTTAFSASHSFYAPGYPPTGNAPYSPSTGVYPLKTSHSSIPYIETLQPEAGRTPALVVSSPSPTNINSELMLDDPQKDNNISTIQTQNQTGEHPKVTICISNSQQSFIPFTCDSPTFESGLEENSYNLSDFSDSHYHQHSNHINNNNQYGFKDGSSPIMFHAEPGSSAAYHNSLMMNQDHPDFDIAMVNGTIPMETSQLLANHHSDSQPLLPHQDTVSAPPIQDLYRYHVFFSHCPEDREWVEHMVAHLEAPPFNYTCAYASLQDEADPGTLQQRILCAAMLSERVVLVLSSKYVQDTWFSFEKTLKQLTQMSLHNQRIMGVLLEDCEIPESLGELYFLDSSDPDFFHVFTKRLKTSRIPRSSASVSSDLGQNAVAPASEYILEY</sequence>
<feature type="region of interest" description="Disordered" evidence="1">
    <location>
        <begin position="682"/>
        <end position="729"/>
    </location>
</feature>
<dbReference type="RefSeq" id="XP_012939183.2">
    <property type="nucleotide sequence ID" value="XM_013083729.2"/>
</dbReference>
<reference evidence="4" key="1">
    <citation type="submission" date="2025-08" db="UniProtKB">
        <authorList>
            <consortium name="RefSeq"/>
        </authorList>
    </citation>
    <scope>IDENTIFICATION</scope>
</reference>
<feature type="region of interest" description="Disordered" evidence="1">
    <location>
        <begin position="543"/>
        <end position="562"/>
    </location>
</feature>
<feature type="compositionally biased region" description="Low complexity" evidence="1">
    <location>
        <begin position="339"/>
        <end position="370"/>
    </location>
</feature>
<feature type="compositionally biased region" description="Basic and acidic residues" evidence="1">
    <location>
        <begin position="867"/>
        <end position="879"/>
    </location>
</feature>
<organism evidence="3 4">
    <name type="scientific">Aplysia californica</name>
    <name type="common">California sea hare</name>
    <dbReference type="NCBI Taxonomy" id="6500"/>
    <lineage>
        <taxon>Eukaryota</taxon>
        <taxon>Metazoa</taxon>
        <taxon>Spiralia</taxon>
        <taxon>Lophotrochozoa</taxon>
        <taxon>Mollusca</taxon>
        <taxon>Gastropoda</taxon>
        <taxon>Heterobranchia</taxon>
        <taxon>Euthyneura</taxon>
        <taxon>Tectipleura</taxon>
        <taxon>Aplysiida</taxon>
        <taxon>Aplysioidea</taxon>
        <taxon>Aplysiidae</taxon>
        <taxon>Aplysia</taxon>
    </lineage>
</organism>
<feature type="compositionally biased region" description="Low complexity" evidence="1">
    <location>
        <begin position="682"/>
        <end position="691"/>
    </location>
</feature>
<keyword evidence="3" id="KW-1185">Reference proteome</keyword>
<feature type="compositionally biased region" description="Basic and acidic residues" evidence="1">
    <location>
        <begin position="58"/>
        <end position="71"/>
    </location>
</feature>
<dbReference type="Proteomes" id="UP000694888">
    <property type="component" value="Unplaced"/>
</dbReference>
<dbReference type="InterPro" id="IPR052145">
    <property type="entry name" value="Mediator/Homeobox_domain"/>
</dbReference>
<feature type="compositionally biased region" description="Pro residues" evidence="1">
    <location>
        <begin position="81"/>
        <end position="91"/>
    </location>
</feature>
<feature type="region of interest" description="Disordered" evidence="1">
    <location>
        <begin position="867"/>
        <end position="894"/>
    </location>
</feature>
<feature type="compositionally biased region" description="Polar residues" evidence="1">
    <location>
        <begin position="714"/>
        <end position="726"/>
    </location>
</feature>
<feature type="region of interest" description="Disordered" evidence="1">
    <location>
        <begin position="414"/>
        <end position="522"/>
    </location>
</feature>
<feature type="domain" description="TIR" evidence="2">
    <location>
        <begin position="1342"/>
        <end position="1474"/>
    </location>
</feature>
<evidence type="ECO:0000313" key="3">
    <source>
        <dbReference type="Proteomes" id="UP000694888"/>
    </source>
</evidence>
<dbReference type="PROSITE" id="PS50104">
    <property type="entry name" value="TIR"/>
    <property type="match status" value="1"/>
</dbReference>
<feature type="region of interest" description="Disordered" evidence="1">
    <location>
        <begin position="29"/>
        <end position="200"/>
    </location>
</feature>
<gene>
    <name evidence="4" type="primary">LOC101858280</name>
</gene>
<feature type="compositionally biased region" description="Polar residues" evidence="1">
    <location>
        <begin position="371"/>
        <end position="380"/>
    </location>
</feature>
<feature type="compositionally biased region" description="Polar residues" evidence="1">
    <location>
        <begin position="762"/>
        <end position="781"/>
    </location>
</feature>
<accession>A0ABM1A1Y8</accession>
<name>A0ABM1A1Y8_APLCA</name>
<feature type="compositionally biased region" description="Low complexity" evidence="1">
    <location>
        <begin position="789"/>
        <end position="803"/>
    </location>
</feature>
<feature type="region of interest" description="Disordered" evidence="1">
    <location>
        <begin position="929"/>
        <end position="1006"/>
    </location>
</feature>
<dbReference type="InterPro" id="IPR035897">
    <property type="entry name" value="Toll_tir_struct_dom_sf"/>
</dbReference>
<proteinExistence type="predicted"/>
<feature type="region of interest" description="Disordered" evidence="1">
    <location>
        <begin position="762"/>
        <end position="837"/>
    </location>
</feature>
<evidence type="ECO:0000259" key="2">
    <source>
        <dbReference type="PROSITE" id="PS50104"/>
    </source>
</evidence>
<evidence type="ECO:0000313" key="4">
    <source>
        <dbReference type="RefSeq" id="XP_012939183.2"/>
    </source>
</evidence>
<dbReference type="PANTHER" id="PTHR24330">
    <property type="entry name" value="HOMEOBOX PROTEIN BARH-LIKE"/>
    <property type="match status" value="1"/>
</dbReference>
<feature type="region of interest" description="Disordered" evidence="1">
    <location>
        <begin position="1060"/>
        <end position="1099"/>
    </location>
</feature>
<dbReference type="PANTHER" id="PTHR24330:SF19">
    <property type="entry name" value="MEDIATOR OF RNA POLYMERASE II TRANSCRIPTION SUBUNIT 29"/>
    <property type="match status" value="1"/>
</dbReference>
<feature type="region of interest" description="Disordered" evidence="1">
    <location>
        <begin position="339"/>
        <end position="402"/>
    </location>
</feature>
<feature type="compositionally biased region" description="Basic and acidic residues" evidence="1">
    <location>
        <begin position="184"/>
        <end position="193"/>
    </location>
</feature>
<feature type="compositionally biased region" description="Basic residues" evidence="1">
    <location>
        <begin position="692"/>
        <end position="705"/>
    </location>
</feature>
<dbReference type="SUPFAM" id="SSF52200">
    <property type="entry name" value="Toll/Interleukin receptor TIR domain"/>
    <property type="match status" value="1"/>
</dbReference>
<evidence type="ECO:0000256" key="1">
    <source>
        <dbReference type="SAM" id="MobiDB-lite"/>
    </source>
</evidence>